<dbReference type="SUPFAM" id="SSF46785">
    <property type="entry name" value="Winged helix' DNA-binding domain"/>
    <property type="match status" value="1"/>
</dbReference>
<evidence type="ECO:0000256" key="4">
    <source>
        <dbReference type="PIRSR" id="PIRSR005739-1"/>
    </source>
</evidence>
<gene>
    <name evidence="6" type="ORF">DICPUDRAFT_92081</name>
</gene>
<dbReference type="GeneID" id="10501788"/>
<evidence type="ECO:0000256" key="1">
    <source>
        <dbReference type="ARBA" id="ARBA00022603"/>
    </source>
</evidence>
<dbReference type="PANTHER" id="PTHR43712">
    <property type="entry name" value="PUTATIVE (AFU_ORTHOLOGUE AFUA_4G14580)-RELATED"/>
    <property type="match status" value="1"/>
</dbReference>
<organism evidence="6 7">
    <name type="scientific">Dictyostelium purpureum</name>
    <name type="common">Slime mold</name>
    <dbReference type="NCBI Taxonomy" id="5786"/>
    <lineage>
        <taxon>Eukaryota</taxon>
        <taxon>Amoebozoa</taxon>
        <taxon>Evosea</taxon>
        <taxon>Eumycetozoa</taxon>
        <taxon>Dictyostelia</taxon>
        <taxon>Dictyosteliales</taxon>
        <taxon>Dictyosteliaceae</taxon>
        <taxon>Dictyostelium</taxon>
    </lineage>
</organism>
<keyword evidence="3" id="KW-0949">S-adenosyl-L-methionine</keyword>
<dbReference type="InterPro" id="IPR001077">
    <property type="entry name" value="COMT_C"/>
</dbReference>
<dbReference type="Proteomes" id="UP000001064">
    <property type="component" value="Unassembled WGS sequence"/>
</dbReference>
<dbReference type="PANTHER" id="PTHR43712:SF2">
    <property type="entry name" value="O-METHYLTRANSFERASE CICE"/>
    <property type="match status" value="1"/>
</dbReference>
<dbReference type="OMA" id="TMIMEER"/>
<proteinExistence type="predicted"/>
<dbReference type="FunFam" id="3.40.50.150:FF:000407">
    <property type="entry name" value="O-methyltransferase 4"/>
    <property type="match status" value="1"/>
</dbReference>
<evidence type="ECO:0000256" key="3">
    <source>
        <dbReference type="ARBA" id="ARBA00022691"/>
    </source>
</evidence>
<sequence length="330" mass="38692">MLENNRNSFDIAYPFFGGYLHTKLFSIIMKHDICDMLETEENGLHYKEISKITKINENSIYRVMRYFIPFKLFTEKENGVFCKTEISTMFSGTFKALAKRYSNDYNYKLYDNIEESIMKNVNMGPEALGVEKYWDSFQKYPEYCKLYMDSMKSYSKLQIENILQNVDFSPYKSIADIGGSHGLLIKEILDNYQSIAGINFDLKCVLDKSPLKETPRLSLVNGSFFDQVPKANCFILKNILHDWDDEHCIKILQTVIKSMDQDSKIMIIDYIIEPKQYKTQQLFTDIIMLHCYNGKERTKEDWDQLFEKANLKRDKIISNVEAGCQILSLK</sequence>
<dbReference type="AlphaFoldDB" id="F0ZLR8"/>
<dbReference type="PROSITE" id="PS51683">
    <property type="entry name" value="SAM_OMT_II"/>
    <property type="match status" value="1"/>
</dbReference>
<dbReference type="Gene3D" id="3.40.50.150">
    <property type="entry name" value="Vaccinia Virus protein VP39"/>
    <property type="match status" value="1"/>
</dbReference>
<protein>
    <recommendedName>
        <fullName evidence="5">O-methyltransferase C-terminal domain-containing protein</fullName>
    </recommendedName>
</protein>
<dbReference type="KEGG" id="dpp:DICPUDRAFT_92081"/>
<keyword evidence="2" id="KW-0808">Transferase</keyword>
<dbReference type="GO" id="GO:0008757">
    <property type="term" value="F:S-adenosylmethionine-dependent methyltransferase activity"/>
    <property type="evidence" value="ECO:0000318"/>
    <property type="project" value="GO_Central"/>
</dbReference>
<feature type="domain" description="O-methyltransferase C-terminal" evidence="5">
    <location>
        <begin position="124"/>
        <end position="309"/>
    </location>
</feature>
<feature type="active site" description="Proton acceptor" evidence="4">
    <location>
        <position position="241"/>
    </location>
</feature>
<dbReference type="InterPro" id="IPR036390">
    <property type="entry name" value="WH_DNA-bd_sf"/>
</dbReference>
<dbReference type="GO" id="GO:0008171">
    <property type="term" value="F:O-methyltransferase activity"/>
    <property type="evidence" value="ECO:0000318"/>
    <property type="project" value="GO_Central"/>
</dbReference>
<dbReference type="GO" id="GO:0032259">
    <property type="term" value="P:methylation"/>
    <property type="evidence" value="ECO:0000318"/>
    <property type="project" value="GO_Central"/>
</dbReference>
<dbReference type="InterPro" id="IPR036388">
    <property type="entry name" value="WH-like_DNA-bd_sf"/>
</dbReference>
<dbReference type="InterPro" id="IPR029063">
    <property type="entry name" value="SAM-dependent_MTases_sf"/>
</dbReference>
<accession>F0ZLR8</accession>
<dbReference type="EMBL" id="GL871071">
    <property type="protein sequence ID" value="EGC35118.1"/>
    <property type="molecule type" value="Genomic_DNA"/>
</dbReference>
<dbReference type="VEuPathDB" id="AmoebaDB:DICPUDRAFT_92081"/>
<dbReference type="Pfam" id="PF00891">
    <property type="entry name" value="Methyltransf_2"/>
    <property type="match status" value="1"/>
</dbReference>
<reference evidence="7" key="1">
    <citation type="journal article" date="2011" name="Genome Biol.">
        <title>Comparative genomics of the social amoebae Dictyostelium discoideum and Dictyostelium purpureum.</title>
        <authorList>
            <consortium name="US DOE Joint Genome Institute (JGI-PGF)"/>
            <person name="Sucgang R."/>
            <person name="Kuo A."/>
            <person name="Tian X."/>
            <person name="Salerno W."/>
            <person name="Parikh A."/>
            <person name="Feasley C.L."/>
            <person name="Dalin E."/>
            <person name="Tu H."/>
            <person name="Huang E."/>
            <person name="Barry K."/>
            <person name="Lindquist E."/>
            <person name="Shapiro H."/>
            <person name="Bruce D."/>
            <person name="Schmutz J."/>
            <person name="Salamov A."/>
            <person name="Fey P."/>
            <person name="Gaudet P."/>
            <person name="Anjard C."/>
            <person name="Babu M.M."/>
            <person name="Basu S."/>
            <person name="Bushmanova Y."/>
            <person name="van der Wel H."/>
            <person name="Katoh-Kurasawa M."/>
            <person name="Dinh C."/>
            <person name="Coutinho P.M."/>
            <person name="Saito T."/>
            <person name="Elias M."/>
            <person name="Schaap P."/>
            <person name="Kay R.R."/>
            <person name="Henrissat B."/>
            <person name="Eichinger L."/>
            <person name="Rivero F."/>
            <person name="Putnam N.H."/>
            <person name="West C.M."/>
            <person name="Loomis W.F."/>
            <person name="Chisholm R.L."/>
            <person name="Shaulsky G."/>
            <person name="Strassmann J.E."/>
            <person name="Queller D.C."/>
            <person name="Kuspa A."/>
            <person name="Grigoriev I.V."/>
        </authorList>
    </citation>
    <scope>NUCLEOTIDE SEQUENCE [LARGE SCALE GENOMIC DNA]</scope>
    <source>
        <strain evidence="7">QSDP1</strain>
    </source>
</reference>
<evidence type="ECO:0000313" key="6">
    <source>
        <dbReference type="EMBL" id="EGC35118.1"/>
    </source>
</evidence>
<name>F0ZLR8_DICPU</name>
<keyword evidence="7" id="KW-1185">Reference proteome</keyword>
<evidence type="ECO:0000313" key="7">
    <source>
        <dbReference type="Proteomes" id="UP000001064"/>
    </source>
</evidence>
<evidence type="ECO:0000259" key="5">
    <source>
        <dbReference type="Pfam" id="PF00891"/>
    </source>
</evidence>
<dbReference type="InterPro" id="IPR016461">
    <property type="entry name" value="COMT-like"/>
</dbReference>
<dbReference type="SUPFAM" id="SSF53335">
    <property type="entry name" value="S-adenosyl-L-methionine-dependent methyltransferases"/>
    <property type="match status" value="1"/>
</dbReference>
<dbReference type="InParanoid" id="F0ZLR8"/>
<dbReference type="FunFam" id="1.10.10.10:FF:000895">
    <property type="entry name" value="O-methyltransferase 9"/>
    <property type="match status" value="1"/>
</dbReference>
<dbReference type="eggNOG" id="KOG3178">
    <property type="taxonomic scope" value="Eukaryota"/>
</dbReference>
<dbReference type="PIRSF" id="PIRSF005739">
    <property type="entry name" value="O-mtase"/>
    <property type="match status" value="1"/>
</dbReference>
<dbReference type="RefSeq" id="XP_003288370.1">
    <property type="nucleotide sequence ID" value="XM_003288322.1"/>
</dbReference>
<keyword evidence="1" id="KW-0489">Methyltransferase</keyword>
<evidence type="ECO:0000256" key="2">
    <source>
        <dbReference type="ARBA" id="ARBA00022679"/>
    </source>
</evidence>
<dbReference type="OrthoDB" id="16076at2759"/>
<dbReference type="Gene3D" id="1.10.10.10">
    <property type="entry name" value="Winged helix-like DNA-binding domain superfamily/Winged helix DNA-binding domain"/>
    <property type="match status" value="1"/>
</dbReference>